<evidence type="ECO:0000256" key="2">
    <source>
        <dbReference type="ARBA" id="ARBA00023172"/>
    </source>
</evidence>
<feature type="coiled-coil region" evidence="3">
    <location>
        <begin position="61"/>
        <end position="123"/>
    </location>
</feature>
<dbReference type="Gene3D" id="1.10.150.130">
    <property type="match status" value="1"/>
</dbReference>
<keyword evidence="2" id="KW-0233">DNA recombination</keyword>
<name>A0A5J4RD37_9ZZZZ</name>
<gene>
    <name evidence="5" type="ORF">EZS27_019813</name>
</gene>
<comment type="caution">
    <text evidence="5">The sequence shown here is derived from an EMBL/GenBank/DDBJ whole genome shotgun (WGS) entry which is preliminary data.</text>
</comment>
<proteinExistence type="predicted"/>
<dbReference type="GO" id="GO:0003677">
    <property type="term" value="F:DNA binding"/>
    <property type="evidence" value="ECO:0007669"/>
    <property type="project" value="UniProtKB-KW"/>
</dbReference>
<protein>
    <recommendedName>
        <fullName evidence="4">Core-binding (CB) domain-containing protein</fullName>
    </recommendedName>
</protein>
<accession>A0A5J4RD37</accession>
<dbReference type="InterPro" id="IPR013762">
    <property type="entry name" value="Integrase-like_cat_sf"/>
</dbReference>
<keyword evidence="1" id="KW-0238">DNA-binding</keyword>
<dbReference type="InterPro" id="IPR011010">
    <property type="entry name" value="DNA_brk_join_enz"/>
</dbReference>
<keyword evidence="3" id="KW-0175">Coiled coil</keyword>
<organism evidence="5">
    <name type="scientific">termite gut metagenome</name>
    <dbReference type="NCBI Taxonomy" id="433724"/>
    <lineage>
        <taxon>unclassified sequences</taxon>
        <taxon>metagenomes</taxon>
        <taxon>organismal metagenomes</taxon>
    </lineage>
</organism>
<reference evidence="5" key="1">
    <citation type="submission" date="2019-03" db="EMBL/GenBank/DDBJ databases">
        <title>Single cell metagenomics reveals metabolic interactions within the superorganism composed of flagellate Streblomastix strix and complex community of Bacteroidetes bacteria on its surface.</title>
        <authorList>
            <person name="Treitli S.C."/>
            <person name="Kolisko M."/>
            <person name="Husnik F."/>
            <person name="Keeling P."/>
            <person name="Hampl V."/>
        </authorList>
    </citation>
    <scope>NUCLEOTIDE SEQUENCE</scope>
    <source>
        <strain evidence="5">STM</strain>
    </source>
</reference>
<evidence type="ECO:0000259" key="4">
    <source>
        <dbReference type="PROSITE" id="PS51900"/>
    </source>
</evidence>
<dbReference type="AlphaFoldDB" id="A0A5J4RD37"/>
<dbReference type="SUPFAM" id="SSF56349">
    <property type="entry name" value="DNA breaking-rejoining enzymes"/>
    <property type="match status" value="1"/>
</dbReference>
<dbReference type="GO" id="GO:0015074">
    <property type="term" value="P:DNA integration"/>
    <property type="evidence" value="ECO:0007669"/>
    <property type="project" value="InterPro"/>
</dbReference>
<dbReference type="InterPro" id="IPR010998">
    <property type="entry name" value="Integrase_recombinase_N"/>
</dbReference>
<dbReference type="GO" id="GO:0006310">
    <property type="term" value="P:DNA recombination"/>
    <property type="evidence" value="ECO:0007669"/>
    <property type="project" value="UniProtKB-KW"/>
</dbReference>
<feature type="domain" description="Core-binding (CB)" evidence="4">
    <location>
        <begin position="107"/>
        <end position="186"/>
    </location>
</feature>
<evidence type="ECO:0000256" key="3">
    <source>
        <dbReference type="SAM" id="Coils"/>
    </source>
</evidence>
<evidence type="ECO:0000256" key="1">
    <source>
        <dbReference type="ARBA" id="ARBA00023125"/>
    </source>
</evidence>
<sequence>MATIHLTVLKQRQKSDGIFFVYIAVTHKRDVRYITTDYEVDDLFQFENGKVVCRKDAKIMNQRLQYVLSEYQEKLDKIEEQHMYNCAQIKEILEGKQEAERKAEQLITIKEYMERRIEQLQKEKRIRYATANKYTLSRFLSIVGDITLQSISPSTVEKFTRGMKELSNATQRMNLAHLKARLNEAVREGYIKYDIHPFAYIKMPKSNVRLLDLTIEEFNLIKNLDVKRKNIEEKKIRVARDAFLLSFYLGGINLIDLLQVNLSGDKITYIRQKTQNKKQGNKEVTFTIPAEAKSIIKNYIQKNGMLNFGYNSSYDTFSCYLTKCIKEMGKHLQIERRICYYSARKTFSQFAFDLGIRTEIIEYCIGQSMKENRPIYNYVRTTQRQADIAIRKVIDYTDDPTKFSMDVIVS</sequence>
<dbReference type="EMBL" id="SNRY01001352">
    <property type="protein sequence ID" value="KAA6331589.1"/>
    <property type="molecule type" value="Genomic_DNA"/>
</dbReference>
<evidence type="ECO:0000313" key="5">
    <source>
        <dbReference type="EMBL" id="KAA6331589.1"/>
    </source>
</evidence>
<dbReference type="PROSITE" id="PS51900">
    <property type="entry name" value="CB"/>
    <property type="match status" value="1"/>
</dbReference>
<dbReference type="Gene3D" id="1.10.443.10">
    <property type="entry name" value="Intergrase catalytic core"/>
    <property type="match status" value="1"/>
</dbReference>
<dbReference type="Pfam" id="PF13102">
    <property type="entry name" value="Phage_int_SAM_5"/>
    <property type="match status" value="1"/>
</dbReference>
<dbReference type="InterPro" id="IPR025269">
    <property type="entry name" value="SAM-like_dom"/>
</dbReference>
<dbReference type="InterPro" id="IPR044068">
    <property type="entry name" value="CB"/>
</dbReference>